<keyword evidence="2" id="KW-1185">Reference proteome</keyword>
<evidence type="ECO:0000313" key="1">
    <source>
        <dbReference type="EMBL" id="VDP85073.1"/>
    </source>
</evidence>
<protein>
    <submittedName>
        <fullName evidence="1">Uncharacterized protein</fullName>
    </submittedName>
</protein>
<reference evidence="1 2" key="1">
    <citation type="submission" date="2018-11" db="EMBL/GenBank/DDBJ databases">
        <authorList>
            <consortium name="Pathogen Informatics"/>
        </authorList>
    </citation>
    <scope>NUCLEOTIDE SEQUENCE [LARGE SCALE GENOMIC DNA]</scope>
    <source>
        <strain>Denwood</strain>
        <strain evidence="2">Zambia</strain>
    </source>
</reference>
<proteinExistence type="predicted"/>
<name>A0A183Q4J9_9TREM</name>
<organism evidence="1 2">
    <name type="scientific">Schistosoma mattheei</name>
    <dbReference type="NCBI Taxonomy" id="31246"/>
    <lineage>
        <taxon>Eukaryota</taxon>
        <taxon>Metazoa</taxon>
        <taxon>Spiralia</taxon>
        <taxon>Lophotrochozoa</taxon>
        <taxon>Platyhelminthes</taxon>
        <taxon>Trematoda</taxon>
        <taxon>Digenea</taxon>
        <taxon>Strigeidida</taxon>
        <taxon>Schistosomatoidea</taxon>
        <taxon>Schistosomatidae</taxon>
        <taxon>Schistosoma</taxon>
    </lineage>
</organism>
<evidence type="ECO:0000313" key="2">
    <source>
        <dbReference type="Proteomes" id="UP000269396"/>
    </source>
</evidence>
<dbReference type="AlphaFoldDB" id="A0A183Q4J9"/>
<accession>A0A183Q4J9</accession>
<sequence length="198" mass="22293">MSDHCPSRQAILTGVSVGWKKGKEVKTKAYHQSMKSLDVGFGDFYPVQIVSLMHNRQVHDIVYAGQSASMEVYFLPKSWNSMNDKQRQSILHSISSPTSLSITSSYRTMNDHKKSFSLFGNNNDNICNDVDDNCTGNEENIPHNNKKKNNVNSLSSSPSDIYQFYSPIKIRRGMILLTYPMLLTAYSLFKTSSPGLLP</sequence>
<gene>
    <name evidence="1" type="ORF">SMTD_LOCUS21535</name>
</gene>
<feature type="non-terminal residue" evidence="1">
    <location>
        <position position="198"/>
    </location>
</feature>
<dbReference type="EMBL" id="UZAL01047637">
    <property type="protein sequence ID" value="VDP85073.1"/>
    <property type="molecule type" value="Genomic_DNA"/>
</dbReference>
<dbReference type="Proteomes" id="UP000269396">
    <property type="component" value="Unassembled WGS sequence"/>
</dbReference>